<gene>
    <name evidence="4" type="ORF">FH779_03905</name>
</gene>
<dbReference type="KEGG" id="efal:FH779_03905"/>
<sequence>MKNKFTLLATIILTSVAINAQTIKGEVTMGAAYANDVYYGLADQSTNSVNRSDWDISFYRKSNMSTGIRVNDGAGIQVYEASNDLSKWNAIDVANLSTWTALYNSDTDWQKGAFNNGSATYGWGNYSIANHYVNGSIIFVLKYATGEYVKLKIDNFAAPLGEYNFTYSKLTNGTWSADTKVNLPHKTNSTNLFNYYSLLTDKAVTPEPDQSKWDLKFTKYVTPLTTNDGDIVMYTVTGVLQSDLIKVAKTESGNPTDDTAYVADINAVGYNWKTLSGWSYVVNPTNHFIKNTSTNQIYKLVFKTFEGTSTGKITFDYENVTTNLGTTELAKTKFEIYTTSQPKTIGLVYNSQEAKSSPLNIQIYAINGQLVHQESYQPTSSFTNKTIQLNKLSAGVYIVKVQSADKVETKKIVLK</sequence>
<feature type="domain" description="Secretion system C-terminal sorting" evidence="3">
    <location>
        <begin position="351"/>
        <end position="413"/>
    </location>
</feature>
<reference evidence="4 5" key="1">
    <citation type="submission" date="2019-06" db="EMBL/GenBank/DDBJ databases">
        <title>Emergence of pandrug resistant Empedobacter falsenii in China.</title>
        <authorList>
            <person name="Dong N."/>
            <person name="Chen S."/>
            <person name="Zhang R."/>
        </authorList>
    </citation>
    <scope>NUCLEOTIDE SEQUENCE [LARGE SCALE GENOMIC DNA]</scope>
    <source>
        <strain evidence="4 5">1681-1</strain>
    </source>
</reference>
<dbReference type="RefSeq" id="WP_180906135.1">
    <property type="nucleotide sequence ID" value="NZ_CP040908.1"/>
</dbReference>
<evidence type="ECO:0000259" key="3">
    <source>
        <dbReference type="Pfam" id="PF18962"/>
    </source>
</evidence>
<feature type="signal peptide" evidence="2">
    <location>
        <begin position="1"/>
        <end position="20"/>
    </location>
</feature>
<keyword evidence="1 2" id="KW-0732">Signal</keyword>
<dbReference type="Pfam" id="PF18962">
    <property type="entry name" value="Por_Secre_tail"/>
    <property type="match status" value="1"/>
</dbReference>
<feature type="chain" id="PRO_5028835199" evidence="2">
    <location>
        <begin position="21"/>
        <end position="415"/>
    </location>
</feature>
<dbReference type="NCBIfam" id="TIGR04183">
    <property type="entry name" value="Por_Secre_tail"/>
    <property type="match status" value="1"/>
</dbReference>
<name>A0A7H9DR51_9FLAO</name>
<evidence type="ECO:0000313" key="5">
    <source>
        <dbReference type="Proteomes" id="UP000510643"/>
    </source>
</evidence>
<dbReference type="GeneID" id="78400584"/>
<protein>
    <submittedName>
        <fullName evidence="4">T9SS type A sorting domain-containing protein</fullName>
    </submittedName>
</protein>
<dbReference type="Proteomes" id="UP000510643">
    <property type="component" value="Chromosome"/>
</dbReference>
<keyword evidence="5" id="KW-1185">Reference proteome</keyword>
<dbReference type="AlphaFoldDB" id="A0A7H9DR51"/>
<dbReference type="EMBL" id="CP040908">
    <property type="protein sequence ID" value="QLL57279.1"/>
    <property type="molecule type" value="Genomic_DNA"/>
</dbReference>
<evidence type="ECO:0000313" key="4">
    <source>
        <dbReference type="EMBL" id="QLL57279.1"/>
    </source>
</evidence>
<dbReference type="InterPro" id="IPR026444">
    <property type="entry name" value="Secre_tail"/>
</dbReference>
<accession>A0A7H9DR51</accession>
<evidence type="ECO:0000256" key="2">
    <source>
        <dbReference type="SAM" id="SignalP"/>
    </source>
</evidence>
<proteinExistence type="predicted"/>
<organism evidence="4 5">
    <name type="scientific">Empedobacter falsenii</name>
    <dbReference type="NCBI Taxonomy" id="343874"/>
    <lineage>
        <taxon>Bacteria</taxon>
        <taxon>Pseudomonadati</taxon>
        <taxon>Bacteroidota</taxon>
        <taxon>Flavobacteriia</taxon>
        <taxon>Flavobacteriales</taxon>
        <taxon>Weeksellaceae</taxon>
        <taxon>Empedobacter</taxon>
    </lineage>
</organism>
<evidence type="ECO:0000256" key="1">
    <source>
        <dbReference type="ARBA" id="ARBA00022729"/>
    </source>
</evidence>